<dbReference type="AlphaFoldDB" id="A0A9W7WCE4"/>
<proteinExistence type="predicted"/>
<name>A0A9W7WCE4_TRIRA</name>
<comment type="caution">
    <text evidence="1">The sequence shown here is derived from an EMBL/GenBank/DDBJ whole genome shotgun (WGS) entry which is preliminary data.</text>
</comment>
<keyword evidence="2" id="KW-1185">Reference proteome</keyword>
<evidence type="ECO:0000313" key="2">
    <source>
        <dbReference type="Proteomes" id="UP001059041"/>
    </source>
</evidence>
<organism evidence="1 2">
    <name type="scientific">Triplophysa rosa</name>
    <name type="common">Cave loach</name>
    <dbReference type="NCBI Taxonomy" id="992332"/>
    <lineage>
        <taxon>Eukaryota</taxon>
        <taxon>Metazoa</taxon>
        <taxon>Chordata</taxon>
        <taxon>Craniata</taxon>
        <taxon>Vertebrata</taxon>
        <taxon>Euteleostomi</taxon>
        <taxon>Actinopterygii</taxon>
        <taxon>Neopterygii</taxon>
        <taxon>Teleostei</taxon>
        <taxon>Ostariophysi</taxon>
        <taxon>Cypriniformes</taxon>
        <taxon>Nemacheilidae</taxon>
        <taxon>Triplophysa</taxon>
    </lineage>
</organism>
<dbReference type="Proteomes" id="UP001059041">
    <property type="component" value="Linkage Group LG20"/>
</dbReference>
<dbReference type="EMBL" id="JAFHDT010000020">
    <property type="protein sequence ID" value="KAI7794881.1"/>
    <property type="molecule type" value="Genomic_DNA"/>
</dbReference>
<accession>A0A9W7WCE4</accession>
<evidence type="ECO:0000313" key="1">
    <source>
        <dbReference type="EMBL" id="KAI7794881.1"/>
    </source>
</evidence>
<reference evidence="1" key="1">
    <citation type="submission" date="2021-02" db="EMBL/GenBank/DDBJ databases">
        <title>Comparative genomics reveals that relaxation of natural selection precedes convergent phenotypic evolution of cavefish.</title>
        <authorList>
            <person name="Peng Z."/>
        </authorList>
    </citation>
    <scope>NUCLEOTIDE SEQUENCE</scope>
    <source>
        <tissue evidence="1">Muscle</tissue>
    </source>
</reference>
<sequence>MRCIATQVWLHETTLYESPLLAVQLTAIGWLLSDMSFLSRDMSGCYSDPWSQFKHLRFGSNQVQCLKSFCYSLPGPFGLEAPPSKKRQPQAILAGPVPCIIGQSFLAYTLLTANLAQVPITSAGTFNAHFFGILLITSHSQRSCHVLVPRSVDKCQLPTALPRHFVRDHPTASCDPSRPQCHTDSRLGAKLSYQYALNTSSFDHRSSGGNDDLRLSPALWKY</sequence>
<gene>
    <name evidence="1" type="ORF">IRJ41_003467</name>
</gene>
<protein>
    <submittedName>
        <fullName evidence="1">Uncharacterized protein</fullName>
    </submittedName>
</protein>